<keyword evidence="2" id="KW-1185">Reference proteome</keyword>
<organism evidence="1 2">
    <name type="scientific">Streptomyces marincola</name>
    <dbReference type="NCBI Taxonomy" id="2878388"/>
    <lineage>
        <taxon>Bacteria</taxon>
        <taxon>Bacillati</taxon>
        <taxon>Actinomycetota</taxon>
        <taxon>Actinomycetes</taxon>
        <taxon>Kitasatosporales</taxon>
        <taxon>Streptomycetaceae</taxon>
        <taxon>Streptomyces</taxon>
    </lineage>
</organism>
<gene>
    <name evidence="1" type="ORF">CAG99_00390</name>
</gene>
<dbReference type="RefSeq" id="WP_086157023.1">
    <property type="nucleotide sequence ID" value="NZ_CP021121.1"/>
</dbReference>
<evidence type="ECO:0000313" key="1">
    <source>
        <dbReference type="EMBL" id="ARQ67502.1"/>
    </source>
</evidence>
<dbReference type="EMBL" id="CP021121">
    <property type="protein sequence ID" value="ARQ67502.1"/>
    <property type="molecule type" value="Genomic_DNA"/>
</dbReference>
<dbReference type="Proteomes" id="UP000194218">
    <property type="component" value="Chromosome"/>
</dbReference>
<dbReference type="AlphaFoldDB" id="A0A1W7CS05"/>
<proteinExistence type="predicted"/>
<evidence type="ECO:0000313" key="2">
    <source>
        <dbReference type="Proteomes" id="UP000194218"/>
    </source>
</evidence>
<name>A0A1W7CS05_9ACTN</name>
<dbReference type="KEGG" id="smao:CAG99_00390"/>
<sequence length="97" mass="10380">MIRVTAFGYTAACDICGSEYEDGEVGPLAHPTRAEALDAVTQWPEADAEPFVRGGHGDTVVCRADDRQHQEARAEAWAAGIRREIAASGQLTLPEVA</sequence>
<reference evidence="1 2" key="1">
    <citation type="submission" date="2017-05" db="EMBL/GenBank/DDBJ databases">
        <title>Complete genome sequence of Streptomyces sp. SCSIO 03032 revealed the diverse biosynthetic pathways for its bioactive secondary metabolites.</title>
        <authorList>
            <person name="Ma L."/>
            <person name="Zhu Y."/>
            <person name="Zhang W."/>
            <person name="Zhang G."/>
            <person name="Tian X."/>
            <person name="Zhang S."/>
            <person name="Zhang C."/>
        </authorList>
    </citation>
    <scope>NUCLEOTIDE SEQUENCE [LARGE SCALE GENOMIC DNA]</scope>
    <source>
        <strain evidence="1 2">SCSIO 03032</strain>
    </source>
</reference>
<protein>
    <submittedName>
        <fullName evidence="1">Uncharacterized protein</fullName>
    </submittedName>
</protein>
<accession>A0A1W7CS05</accession>